<feature type="coiled-coil region" evidence="1">
    <location>
        <begin position="67"/>
        <end position="94"/>
    </location>
</feature>
<protein>
    <submittedName>
        <fullName evidence="3">Uncharacterized protein</fullName>
    </submittedName>
</protein>
<evidence type="ECO:0000313" key="4">
    <source>
        <dbReference type="Proteomes" id="UP000807025"/>
    </source>
</evidence>
<feature type="region of interest" description="Disordered" evidence="2">
    <location>
        <begin position="105"/>
        <end position="183"/>
    </location>
</feature>
<reference evidence="3" key="1">
    <citation type="submission" date="2020-11" db="EMBL/GenBank/DDBJ databases">
        <authorList>
            <consortium name="DOE Joint Genome Institute"/>
            <person name="Ahrendt S."/>
            <person name="Riley R."/>
            <person name="Andreopoulos W."/>
            <person name="Labutti K."/>
            <person name="Pangilinan J."/>
            <person name="Ruiz-Duenas F.J."/>
            <person name="Barrasa J.M."/>
            <person name="Sanchez-Garcia M."/>
            <person name="Camarero S."/>
            <person name="Miyauchi S."/>
            <person name="Serrano A."/>
            <person name="Linde D."/>
            <person name="Babiker R."/>
            <person name="Drula E."/>
            <person name="Ayuso-Fernandez I."/>
            <person name="Pacheco R."/>
            <person name="Padilla G."/>
            <person name="Ferreira P."/>
            <person name="Barriuso J."/>
            <person name="Kellner H."/>
            <person name="Castanera R."/>
            <person name="Alfaro M."/>
            <person name="Ramirez L."/>
            <person name="Pisabarro A.G."/>
            <person name="Kuo A."/>
            <person name="Tritt A."/>
            <person name="Lipzen A."/>
            <person name="He G."/>
            <person name="Yan M."/>
            <person name="Ng V."/>
            <person name="Cullen D."/>
            <person name="Martin F."/>
            <person name="Rosso M.-N."/>
            <person name="Henrissat B."/>
            <person name="Hibbett D."/>
            <person name="Martinez A.T."/>
            <person name="Grigoriev I.V."/>
        </authorList>
    </citation>
    <scope>NUCLEOTIDE SEQUENCE</scope>
    <source>
        <strain evidence="3">ATCC 90797</strain>
    </source>
</reference>
<proteinExistence type="predicted"/>
<evidence type="ECO:0000256" key="1">
    <source>
        <dbReference type="SAM" id="Coils"/>
    </source>
</evidence>
<accession>A0A9P6D975</accession>
<dbReference type="EMBL" id="MU154541">
    <property type="protein sequence ID" value="KAF9497796.1"/>
    <property type="molecule type" value="Genomic_DNA"/>
</dbReference>
<keyword evidence="4" id="KW-1185">Reference proteome</keyword>
<feature type="compositionally biased region" description="Basic and acidic residues" evidence="2">
    <location>
        <begin position="166"/>
        <end position="183"/>
    </location>
</feature>
<dbReference type="Proteomes" id="UP000807025">
    <property type="component" value="Unassembled WGS sequence"/>
</dbReference>
<dbReference type="OrthoDB" id="2442602at2759"/>
<dbReference type="AlphaFoldDB" id="A0A9P6D975"/>
<feature type="compositionally biased region" description="Polar residues" evidence="2">
    <location>
        <begin position="147"/>
        <end position="161"/>
    </location>
</feature>
<organism evidence="3 4">
    <name type="scientific">Pleurotus eryngii</name>
    <name type="common">Boletus of the steppes</name>
    <dbReference type="NCBI Taxonomy" id="5323"/>
    <lineage>
        <taxon>Eukaryota</taxon>
        <taxon>Fungi</taxon>
        <taxon>Dikarya</taxon>
        <taxon>Basidiomycota</taxon>
        <taxon>Agaricomycotina</taxon>
        <taxon>Agaricomycetes</taxon>
        <taxon>Agaricomycetidae</taxon>
        <taxon>Agaricales</taxon>
        <taxon>Pleurotineae</taxon>
        <taxon>Pleurotaceae</taxon>
        <taxon>Pleurotus</taxon>
    </lineage>
</organism>
<keyword evidence="1" id="KW-0175">Coiled coil</keyword>
<gene>
    <name evidence="3" type="ORF">BDN71DRAFT_1504493</name>
</gene>
<name>A0A9P6D975_PLEER</name>
<sequence>MTGRKKMSVCRSPKNHTNMYGPLLATYLREVTLLGSEQQISHRGMTTRYKEKFQAMRERYEHVNAKREAFGRELEIASEKERQLQAENDLLLDTLAIAMAPPQMEYRPSHSSSHADIPLPPRDVHSPAPEGLALPTNGMRDPHHVSRSNGVLNGSTPNGSSAGLLEVREPAEPDSHKEKQEWH</sequence>
<evidence type="ECO:0000313" key="3">
    <source>
        <dbReference type="EMBL" id="KAF9497796.1"/>
    </source>
</evidence>
<evidence type="ECO:0000256" key="2">
    <source>
        <dbReference type="SAM" id="MobiDB-lite"/>
    </source>
</evidence>
<comment type="caution">
    <text evidence="3">The sequence shown here is derived from an EMBL/GenBank/DDBJ whole genome shotgun (WGS) entry which is preliminary data.</text>
</comment>